<proteinExistence type="predicted"/>
<sequence length="103" mass="10178">MRADSQVYDLGDGLSATGNGVAIRGGYYTFLADGIAGGATISLQIQHPDGTWCDVGALAGNAPVKTTTLPFTVSPVVLPACIVRAAITSGVGVSVNASLAGIG</sequence>
<reference evidence="2 3" key="1">
    <citation type="submission" date="2017-04" db="EMBL/GenBank/DDBJ databases">
        <title>Burkholderia puraquae sp. nov., a novel Burkholderia cepacia complex species from hospital setting samples.</title>
        <authorList>
            <person name="Martina P."/>
            <person name="Leguizamon M."/>
            <person name="Prieto C."/>
            <person name="Sousa S."/>
            <person name="Montanaro P."/>
            <person name="Draghi W."/>
            <person name="Staembler M."/>
            <person name="Bettiol M."/>
            <person name="Figoli C."/>
            <person name="Palau J."/>
            <person name="Alvarez F."/>
            <person name="Benetti S."/>
            <person name="Anchat E."/>
            <person name="Vescina C."/>
            <person name="Ferreras J."/>
            <person name="Lasch P."/>
            <person name="Lagares A."/>
            <person name="Zorreguieta A."/>
            <person name="Yantorno O."/>
            <person name="Bosch A."/>
        </authorList>
    </citation>
    <scope>NUCLEOTIDE SEQUENCE [LARGE SCALE GENOMIC DNA]</scope>
    <source>
        <strain evidence="2 3">CAMPA 1040</strain>
    </source>
</reference>
<protein>
    <submittedName>
        <fullName evidence="2">Uncharacterized protein</fullName>
    </submittedName>
</protein>
<evidence type="ECO:0000313" key="4">
    <source>
        <dbReference type="Proteomes" id="UP000494135"/>
    </source>
</evidence>
<dbReference type="Proteomes" id="UP000494135">
    <property type="component" value="Unassembled WGS sequence"/>
</dbReference>
<dbReference type="RefSeq" id="WP_085039301.1">
    <property type="nucleotide sequence ID" value="NZ_CADIKG010000004.1"/>
</dbReference>
<organism evidence="2 3">
    <name type="scientific">Burkholderia puraquae</name>
    <dbReference type="NCBI Taxonomy" id="1904757"/>
    <lineage>
        <taxon>Bacteria</taxon>
        <taxon>Pseudomonadati</taxon>
        <taxon>Pseudomonadota</taxon>
        <taxon>Betaproteobacteria</taxon>
        <taxon>Burkholderiales</taxon>
        <taxon>Burkholderiaceae</taxon>
        <taxon>Burkholderia</taxon>
        <taxon>Burkholderia cepacia complex</taxon>
    </lineage>
</organism>
<accession>A0A1X1PJ18</accession>
<dbReference type="EMBL" id="NBYX01000005">
    <property type="protein sequence ID" value="ORT86194.1"/>
    <property type="molecule type" value="Genomic_DNA"/>
</dbReference>
<gene>
    <name evidence="2" type="ORF">B7G54_11990</name>
    <name evidence="1" type="ORF">LMG29660_02334</name>
</gene>
<dbReference type="Proteomes" id="UP000193146">
    <property type="component" value="Unassembled WGS sequence"/>
</dbReference>
<evidence type="ECO:0000313" key="3">
    <source>
        <dbReference type="Proteomes" id="UP000193146"/>
    </source>
</evidence>
<keyword evidence="3" id="KW-1185">Reference proteome</keyword>
<name>A0A1X1PJ18_9BURK</name>
<reference evidence="1 4" key="2">
    <citation type="submission" date="2020-04" db="EMBL/GenBank/DDBJ databases">
        <authorList>
            <person name="De Canck E."/>
        </authorList>
    </citation>
    <scope>NUCLEOTIDE SEQUENCE [LARGE SCALE GENOMIC DNA]</scope>
    <source>
        <strain evidence="1 4">LMG 29660</strain>
    </source>
</reference>
<evidence type="ECO:0000313" key="2">
    <source>
        <dbReference type="EMBL" id="ORT86194.1"/>
    </source>
</evidence>
<dbReference type="EMBL" id="CADIKG010000004">
    <property type="protein sequence ID" value="CAB3754537.1"/>
    <property type="molecule type" value="Genomic_DNA"/>
</dbReference>
<dbReference type="AlphaFoldDB" id="A0A1X1PJ18"/>
<evidence type="ECO:0000313" key="1">
    <source>
        <dbReference type="EMBL" id="CAB3754537.1"/>
    </source>
</evidence>